<evidence type="ECO:0000256" key="7">
    <source>
        <dbReference type="PROSITE-ProRule" id="PRU10141"/>
    </source>
</evidence>
<evidence type="ECO:0000256" key="4">
    <source>
        <dbReference type="ARBA" id="ARBA00022741"/>
    </source>
</evidence>
<dbReference type="Pfam" id="PF00069">
    <property type="entry name" value="Pkinase"/>
    <property type="match status" value="2"/>
</dbReference>
<evidence type="ECO:0000256" key="6">
    <source>
        <dbReference type="ARBA" id="ARBA00022840"/>
    </source>
</evidence>
<name>A0A6J1SIV6_FRAOC</name>
<evidence type="ECO:0000256" key="5">
    <source>
        <dbReference type="ARBA" id="ARBA00022777"/>
    </source>
</evidence>
<accession>A0A6J1SIV6</accession>
<dbReference type="EC" id="2.7.11.1" evidence="1"/>
<feature type="compositionally biased region" description="Low complexity" evidence="8">
    <location>
        <begin position="490"/>
        <end position="501"/>
    </location>
</feature>
<dbReference type="OrthoDB" id="10020333at2759"/>
<feature type="region of interest" description="Disordered" evidence="8">
    <location>
        <begin position="102"/>
        <end position="137"/>
    </location>
</feature>
<feature type="region of interest" description="Disordered" evidence="8">
    <location>
        <begin position="1"/>
        <end position="35"/>
    </location>
</feature>
<dbReference type="SMART" id="SM00220">
    <property type="entry name" value="S_TKc"/>
    <property type="match status" value="1"/>
</dbReference>
<dbReference type="GO" id="GO:0004674">
    <property type="term" value="F:protein serine/threonine kinase activity"/>
    <property type="evidence" value="ECO:0007669"/>
    <property type="project" value="UniProtKB-KW"/>
</dbReference>
<gene>
    <name evidence="11" type="primary">LOC113206581</name>
</gene>
<dbReference type="InterPro" id="IPR011009">
    <property type="entry name" value="Kinase-like_dom_sf"/>
</dbReference>
<dbReference type="RefSeq" id="XP_026278506.2">
    <property type="nucleotide sequence ID" value="XM_026422721.2"/>
</dbReference>
<dbReference type="PROSITE" id="PS00107">
    <property type="entry name" value="PROTEIN_KINASE_ATP"/>
    <property type="match status" value="1"/>
</dbReference>
<feature type="domain" description="Protein kinase" evidence="9">
    <location>
        <begin position="158"/>
        <end position="858"/>
    </location>
</feature>
<protein>
    <recommendedName>
        <fullName evidence="1">non-specific serine/threonine protein kinase</fullName>
        <ecNumber evidence="1">2.7.11.1</ecNumber>
    </recommendedName>
</protein>
<feature type="region of interest" description="Disordered" evidence="8">
    <location>
        <begin position="477"/>
        <end position="542"/>
    </location>
</feature>
<keyword evidence="5 11" id="KW-0418">Kinase</keyword>
<dbReference type="Gene3D" id="1.10.510.10">
    <property type="entry name" value="Transferase(Phosphotransferase) domain 1"/>
    <property type="match status" value="2"/>
</dbReference>
<feature type="compositionally biased region" description="Polar residues" evidence="8">
    <location>
        <begin position="530"/>
        <end position="540"/>
    </location>
</feature>
<dbReference type="GO" id="GO:0005524">
    <property type="term" value="F:ATP binding"/>
    <property type="evidence" value="ECO:0007669"/>
    <property type="project" value="UniProtKB-UniRule"/>
</dbReference>
<dbReference type="InterPro" id="IPR000719">
    <property type="entry name" value="Prot_kinase_dom"/>
</dbReference>
<feature type="compositionally biased region" description="Basic and acidic residues" evidence="8">
    <location>
        <begin position="319"/>
        <end position="337"/>
    </location>
</feature>
<feature type="compositionally biased region" description="Polar residues" evidence="8">
    <location>
        <begin position="398"/>
        <end position="413"/>
    </location>
</feature>
<dbReference type="SUPFAM" id="SSF56112">
    <property type="entry name" value="Protein kinase-like (PK-like)"/>
    <property type="match status" value="1"/>
</dbReference>
<feature type="region of interest" description="Disordered" evidence="8">
    <location>
        <begin position="310"/>
        <end position="344"/>
    </location>
</feature>
<reference evidence="11" key="1">
    <citation type="submission" date="2025-08" db="UniProtKB">
        <authorList>
            <consortium name="RefSeq"/>
        </authorList>
    </citation>
    <scope>IDENTIFICATION</scope>
    <source>
        <tissue evidence="11">Whole organism</tissue>
    </source>
</reference>
<feature type="region of interest" description="Disordered" evidence="8">
    <location>
        <begin position="590"/>
        <end position="623"/>
    </location>
</feature>
<feature type="compositionally biased region" description="Basic and acidic residues" evidence="8">
    <location>
        <begin position="414"/>
        <end position="423"/>
    </location>
</feature>
<feature type="compositionally biased region" description="Basic and acidic residues" evidence="8">
    <location>
        <begin position="614"/>
        <end position="623"/>
    </location>
</feature>
<feature type="binding site" evidence="7">
    <location>
        <position position="194"/>
    </location>
    <ligand>
        <name>ATP</name>
        <dbReference type="ChEBI" id="CHEBI:30616"/>
    </ligand>
</feature>
<evidence type="ECO:0000313" key="11">
    <source>
        <dbReference type="RefSeq" id="XP_026278506.2"/>
    </source>
</evidence>
<keyword evidence="6 7" id="KW-0067">ATP-binding</keyword>
<dbReference type="PROSITE" id="PS50011">
    <property type="entry name" value="PROTEIN_KINASE_DOM"/>
    <property type="match status" value="1"/>
</dbReference>
<evidence type="ECO:0000313" key="10">
    <source>
        <dbReference type="Proteomes" id="UP000504606"/>
    </source>
</evidence>
<evidence type="ECO:0000259" key="9">
    <source>
        <dbReference type="PROSITE" id="PS50011"/>
    </source>
</evidence>
<dbReference type="InterPro" id="IPR008271">
    <property type="entry name" value="Ser/Thr_kinase_AS"/>
</dbReference>
<proteinExistence type="predicted"/>
<dbReference type="PROSITE" id="PS00108">
    <property type="entry name" value="PROTEIN_KINASE_ST"/>
    <property type="match status" value="1"/>
</dbReference>
<dbReference type="PANTHER" id="PTHR44167">
    <property type="entry name" value="OVARIAN-SPECIFIC SERINE/THREONINE-PROTEIN KINASE LOK-RELATED"/>
    <property type="match status" value="1"/>
</dbReference>
<dbReference type="GO" id="GO:0005634">
    <property type="term" value="C:nucleus"/>
    <property type="evidence" value="ECO:0007669"/>
    <property type="project" value="TreeGrafter"/>
</dbReference>
<dbReference type="AlphaFoldDB" id="A0A6J1SIV6"/>
<dbReference type="InterPro" id="IPR017441">
    <property type="entry name" value="Protein_kinase_ATP_BS"/>
</dbReference>
<sequence length="873" mass="97098">MPNMTSSSCKREGRVTPTTRRASLRSRRRTARRRRRLPLHCPESLKRTYTMEVLTSYPHHQLGANLNADMASQNLYGGESSQACGNEVSLKHSTAYSRNDGLVLEHGGASDGGIKVEKDSDTAEGSHPANTSRSTKKLKEQAQIDYLLSSIPVIEQFFKVHGKIGEGTFSSVFAASLKDVPQNSSLFGRQYAIKHLIPTTHPTRAERELKCLQDIGGTDNVVGVHFCMRFNDSIAFIMPYLPHKRFHEYVMDMGVAETRNYMKQLLLALRRVHSFNIIHRDVKPSNFLYDRENKQFLLVDFGLSQPVEETSKISSSPRPVEETRKRKREKEPLDISKDGLYGVHENPAKRPALALNNSTNIIKTPEKNRRDVVATKSVPQFVSSRAKRLQNITNCSTAQRTSTVGMSTINTKSPAKDIRDPPQGRKTPRKNKKNDENISPLKYAEMELKRDIPPFSTTNTFQAELEKMQANERQALDLRKNKVKSDSRPSSSIFKSGQKSSLQRKITFDDVPDDKRSATLSSRMPLMHPSNHTARCSPSSVPVGGLSRLPDPLTLSPVDQNGMGKEFRTLAPGNVKDDVPGSSIVRVQNSQVKSQQMSPVTPSETRTLKAPQAHHGDKKSDKDHKVIFAKPQVPCATGSLYRPSTPSSPLCNCVGRLQVCSKCLSKKPHNAPRAGTPGFRPPEVLLRSQLQTTAVDMWAVGVILLCILSGCYPFFRSPDDLTALAEIMTIFGTEKIKETAKRLARMVVCSQPTQPLDLKKLCTRMRQRRKEKSSPVSSASSTSVEKCQNCCQPLGNPDSCVCLKEESNALLINSKDVNNKETSDDIFPDSAYHLLARLLDLDANTRITAAQALEHPFVTGFLGEANLMESNII</sequence>
<keyword evidence="2" id="KW-0723">Serine/threonine-protein kinase</keyword>
<evidence type="ECO:0000256" key="1">
    <source>
        <dbReference type="ARBA" id="ARBA00012513"/>
    </source>
</evidence>
<dbReference type="PANTHER" id="PTHR44167:SF23">
    <property type="entry name" value="CDC7 KINASE, ISOFORM A-RELATED"/>
    <property type="match status" value="1"/>
</dbReference>
<dbReference type="GO" id="GO:0044773">
    <property type="term" value="P:mitotic DNA damage checkpoint signaling"/>
    <property type="evidence" value="ECO:0007669"/>
    <property type="project" value="TreeGrafter"/>
</dbReference>
<keyword evidence="4 7" id="KW-0547">Nucleotide-binding</keyword>
<feature type="compositionally biased region" description="Basic and acidic residues" evidence="8">
    <location>
        <begin position="477"/>
        <end position="487"/>
    </location>
</feature>
<organism evidence="10 11">
    <name type="scientific">Frankliniella occidentalis</name>
    <name type="common">Western flower thrips</name>
    <name type="synonym">Euthrips occidentalis</name>
    <dbReference type="NCBI Taxonomy" id="133901"/>
    <lineage>
        <taxon>Eukaryota</taxon>
        <taxon>Metazoa</taxon>
        <taxon>Ecdysozoa</taxon>
        <taxon>Arthropoda</taxon>
        <taxon>Hexapoda</taxon>
        <taxon>Insecta</taxon>
        <taxon>Pterygota</taxon>
        <taxon>Neoptera</taxon>
        <taxon>Paraneoptera</taxon>
        <taxon>Thysanoptera</taxon>
        <taxon>Terebrantia</taxon>
        <taxon>Thripoidea</taxon>
        <taxon>Thripidae</taxon>
        <taxon>Frankliniella</taxon>
    </lineage>
</organism>
<feature type="compositionally biased region" description="Basic residues" evidence="8">
    <location>
        <begin position="22"/>
        <end position="35"/>
    </location>
</feature>
<dbReference type="Gene3D" id="3.30.200.20">
    <property type="entry name" value="Phosphorylase Kinase, domain 1"/>
    <property type="match status" value="1"/>
</dbReference>
<dbReference type="Proteomes" id="UP000504606">
    <property type="component" value="Unplaced"/>
</dbReference>
<keyword evidence="10" id="KW-1185">Reference proteome</keyword>
<keyword evidence="3" id="KW-0808">Transferase</keyword>
<dbReference type="GeneID" id="113206581"/>
<evidence type="ECO:0000256" key="8">
    <source>
        <dbReference type="SAM" id="MobiDB-lite"/>
    </source>
</evidence>
<evidence type="ECO:0000256" key="3">
    <source>
        <dbReference type="ARBA" id="ARBA00022679"/>
    </source>
</evidence>
<feature type="region of interest" description="Disordered" evidence="8">
    <location>
        <begin position="398"/>
        <end position="440"/>
    </location>
</feature>
<feature type="compositionally biased region" description="Polar residues" evidence="8">
    <location>
        <begin position="590"/>
        <end position="605"/>
    </location>
</feature>
<evidence type="ECO:0000256" key="2">
    <source>
        <dbReference type="ARBA" id="ARBA00022527"/>
    </source>
</evidence>